<evidence type="ECO:0000256" key="1">
    <source>
        <dbReference type="SAM" id="MobiDB-lite"/>
    </source>
</evidence>
<name>A0A812P361_SYMPI</name>
<dbReference type="OrthoDB" id="431296at2759"/>
<dbReference type="AlphaFoldDB" id="A0A812P361"/>
<feature type="non-terminal residue" evidence="2">
    <location>
        <position position="1"/>
    </location>
</feature>
<evidence type="ECO:0000313" key="2">
    <source>
        <dbReference type="EMBL" id="CAE7334211.1"/>
    </source>
</evidence>
<reference evidence="2" key="1">
    <citation type="submission" date="2021-02" db="EMBL/GenBank/DDBJ databases">
        <authorList>
            <person name="Dougan E. K."/>
            <person name="Rhodes N."/>
            <person name="Thang M."/>
            <person name="Chan C."/>
        </authorList>
    </citation>
    <scope>NUCLEOTIDE SEQUENCE</scope>
</reference>
<protein>
    <submittedName>
        <fullName evidence="2">Uncharacterized protein</fullName>
    </submittedName>
</protein>
<comment type="caution">
    <text evidence="2">The sequence shown here is derived from an EMBL/GenBank/DDBJ whole genome shotgun (WGS) entry which is preliminary data.</text>
</comment>
<dbReference type="EMBL" id="CAJNIZ010012447">
    <property type="protein sequence ID" value="CAE7334211.1"/>
    <property type="molecule type" value="Genomic_DNA"/>
</dbReference>
<accession>A0A812P361</accession>
<feature type="region of interest" description="Disordered" evidence="1">
    <location>
        <begin position="117"/>
        <end position="151"/>
    </location>
</feature>
<organism evidence="2 3">
    <name type="scientific">Symbiodinium pilosum</name>
    <name type="common">Dinoflagellate</name>
    <dbReference type="NCBI Taxonomy" id="2952"/>
    <lineage>
        <taxon>Eukaryota</taxon>
        <taxon>Sar</taxon>
        <taxon>Alveolata</taxon>
        <taxon>Dinophyceae</taxon>
        <taxon>Suessiales</taxon>
        <taxon>Symbiodiniaceae</taxon>
        <taxon>Symbiodinium</taxon>
    </lineage>
</organism>
<feature type="region of interest" description="Disordered" evidence="1">
    <location>
        <begin position="1"/>
        <end position="23"/>
    </location>
</feature>
<dbReference type="Proteomes" id="UP000649617">
    <property type="component" value="Unassembled WGS sequence"/>
</dbReference>
<feature type="compositionally biased region" description="Basic and acidic residues" evidence="1">
    <location>
        <begin position="137"/>
        <end position="151"/>
    </location>
</feature>
<evidence type="ECO:0000313" key="3">
    <source>
        <dbReference type="Proteomes" id="UP000649617"/>
    </source>
</evidence>
<sequence length="303" mass="34087">ALQHEGDDAAKEAGGGPALNLQGDSDLQRRARKLLLEALRTWQANGCDCGAIEHVLRYLQNQIFKFEATVGKIESAAAGATWSSIKQIVHALLLCKEVLLPESSSCLQSRPLVVDPPSALHATPSMDSPGCSPTQAAEERKSSNRSRGRLERQSGIQNICWESTFPSWRIRWYTSARKRRSKTFPLDPFMKQGLSEDEAIQAALRQDPQTSLKVLQAKAFRRELEPLPVKKLSELQHFEPLGPQKGVTWSLGQQCWRAATYAKGKQKHMRFYPKDLSEAEVGTAWRQALAWREEQQKHRHAQL</sequence>
<dbReference type="Gene3D" id="1.20.5.2050">
    <property type="match status" value="2"/>
</dbReference>
<keyword evidence="3" id="KW-1185">Reference proteome</keyword>
<gene>
    <name evidence="2" type="ORF">SPIL2461_LOCUS7805</name>
</gene>
<proteinExistence type="predicted"/>
<feature type="compositionally biased region" description="Basic and acidic residues" evidence="1">
    <location>
        <begin position="1"/>
        <end position="11"/>
    </location>
</feature>